<evidence type="ECO:0000256" key="6">
    <source>
        <dbReference type="SAM" id="MobiDB-lite"/>
    </source>
</evidence>
<dbReference type="HOGENOM" id="CLU_728201_0_0_1"/>
<dbReference type="Pfam" id="PF13864">
    <property type="entry name" value="Enkurin"/>
    <property type="match status" value="1"/>
</dbReference>
<dbReference type="GO" id="GO:0005929">
    <property type="term" value="C:cilium"/>
    <property type="evidence" value="ECO:0007669"/>
    <property type="project" value="UniProtKB-SubCell"/>
</dbReference>
<dbReference type="InterPro" id="IPR052102">
    <property type="entry name" value="Enkurin_domain-protein"/>
</dbReference>
<dbReference type="PROSITE" id="PS51665">
    <property type="entry name" value="ENKURIN"/>
    <property type="match status" value="1"/>
</dbReference>
<evidence type="ECO:0000313" key="8">
    <source>
        <dbReference type="EMBL" id="EDW74605.1"/>
    </source>
</evidence>
<feature type="compositionally biased region" description="Low complexity" evidence="6">
    <location>
        <begin position="74"/>
        <end position="86"/>
    </location>
</feature>
<gene>
    <name evidence="8" type="primary">Dwil\GK21321</name>
    <name evidence="8" type="ORF">Dwil_GK21321</name>
</gene>
<feature type="region of interest" description="Disordered" evidence="6">
    <location>
        <begin position="166"/>
        <end position="195"/>
    </location>
</feature>
<dbReference type="GO" id="GO:0005881">
    <property type="term" value="C:cytoplasmic microtubule"/>
    <property type="evidence" value="ECO:0007669"/>
    <property type="project" value="TreeGrafter"/>
</dbReference>
<dbReference type="eggNOG" id="ENOG502SBFC">
    <property type="taxonomic scope" value="Eukaryota"/>
</dbReference>
<evidence type="ECO:0000256" key="3">
    <source>
        <dbReference type="ARBA" id="ARBA00022490"/>
    </source>
</evidence>
<reference evidence="8 9" key="1">
    <citation type="journal article" date="2007" name="Nature">
        <title>Evolution of genes and genomes on the Drosophila phylogeny.</title>
        <authorList>
            <consortium name="Drosophila 12 Genomes Consortium"/>
            <person name="Clark A.G."/>
            <person name="Eisen M.B."/>
            <person name="Smith D.R."/>
            <person name="Bergman C.M."/>
            <person name="Oliver B."/>
            <person name="Markow T.A."/>
            <person name="Kaufman T.C."/>
            <person name="Kellis M."/>
            <person name="Gelbart W."/>
            <person name="Iyer V.N."/>
            <person name="Pollard D.A."/>
            <person name="Sackton T.B."/>
            <person name="Larracuente A.M."/>
            <person name="Singh N.D."/>
            <person name="Abad J.P."/>
            <person name="Abt D.N."/>
            <person name="Adryan B."/>
            <person name="Aguade M."/>
            <person name="Akashi H."/>
            <person name="Anderson W.W."/>
            <person name="Aquadro C.F."/>
            <person name="Ardell D.H."/>
            <person name="Arguello R."/>
            <person name="Artieri C.G."/>
            <person name="Barbash D.A."/>
            <person name="Barker D."/>
            <person name="Barsanti P."/>
            <person name="Batterham P."/>
            <person name="Batzoglou S."/>
            <person name="Begun D."/>
            <person name="Bhutkar A."/>
            <person name="Blanco E."/>
            <person name="Bosak S.A."/>
            <person name="Bradley R.K."/>
            <person name="Brand A.D."/>
            <person name="Brent M.R."/>
            <person name="Brooks A.N."/>
            <person name="Brown R.H."/>
            <person name="Butlin R.K."/>
            <person name="Caggese C."/>
            <person name="Calvi B.R."/>
            <person name="Bernardo de Carvalho A."/>
            <person name="Caspi A."/>
            <person name="Castrezana S."/>
            <person name="Celniker S.E."/>
            <person name="Chang J.L."/>
            <person name="Chapple C."/>
            <person name="Chatterji S."/>
            <person name="Chinwalla A."/>
            <person name="Civetta A."/>
            <person name="Clifton S.W."/>
            <person name="Comeron J.M."/>
            <person name="Costello J.C."/>
            <person name="Coyne J.A."/>
            <person name="Daub J."/>
            <person name="David R.G."/>
            <person name="Delcher A.L."/>
            <person name="Delehaunty K."/>
            <person name="Do C.B."/>
            <person name="Ebling H."/>
            <person name="Edwards K."/>
            <person name="Eickbush T."/>
            <person name="Evans J.D."/>
            <person name="Filipski A."/>
            <person name="Findeiss S."/>
            <person name="Freyhult E."/>
            <person name="Fulton L."/>
            <person name="Fulton R."/>
            <person name="Garcia A.C."/>
            <person name="Gardiner A."/>
            <person name="Garfield D.A."/>
            <person name="Garvin B.E."/>
            <person name="Gibson G."/>
            <person name="Gilbert D."/>
            <person name="Gnerre S."/>
            <person name="Godfrey J."/>
            <person name="Good R."/>
            <person name="Gotea V."/>
            <person name="Gravely B."/>
            <person name="Greenberg A.J."/>
            <person name="Griffiths-Jones S."/>
            <person name="Gross S."/>
            <person name="Guigo R."/>
            <person name="Gustafson E.A."/>
            <person name="Haerty W."/>
            <person name="Hahn M.W."/>
            <person name="Halligan D.L."/>
            <person name="Halpern A.L."/>
            <person name="Halter G.M."/>
            <person name="Han M.V."/>
            <person name="Heger A."/>
            <person name="Hillier L."/>
            <person name="Hinrichs A.S."/>
            <person name="Holmes I."/>
            <person name="Hoskins R.A."/>
            <person name="Hubisz M.J."/>
            <person name="Hultmark D."/>
            <person name="Huntley M.A."/>
            <person name="Jaffe D.B."/>
            <person name="Jagadeeshan S."/>
            <person name="Jeck W.R."/>
            <person name="Johnson J."/>
            <person name="Jones C.D."/>
            <person name="Jordan W.C."/>
            <person name="Karpen G.H."/>
            <person name="Kataoka E."/>
            <person name="Keightley P.D."/>
            <person name="Kheradpour P."/>
            <person name="Kirkness E.F."/>
            <person name="Koerich L.B."/>
            <person name="Kristiansen K."/>
            <person name="Kudrna D."/>
            <person name="Kulathinal R.J."/>
            <person name="Kumar S."/>
            <person name="Kwok R."/>
            <person name="Lander E."/>
            <person name="Langley C.H."/>
            <person name="Lapoint R."/>
            <person name="Lazzaro B.P."/>
            <person name="Lee S.J."/>
            <person name="Levesque L."/>
            <person name="Li R."/>
            <person name="Lin C.F."/>
            <person name="Lin M.F."/>
            <person name="Lindblad-Toh K."/>
            <person name="Llopart A."/>
            <person name="Long M."/>
            <person name="Low L."/>
            <person name="Lozovsky E."/>
            <person name="Lu J."/>
            <person name="Luo M."/>
            <person name="Machado C.A."/>
            <person name="Makalowski W."/>
            <person name="Marzo M."/>
            <person name="Matsuda M."/>
            <person name="Matzkin L."/>
            <person name="McAllister B."/>
            <person name="McBride C.S."/>
            <person name="McKernan B."/>
            <person name="McKernan K."/>
            <person name="Mendez-Lago M."/>
            <person name="Minx P."/>
            <person name="Mollenhauer M.U."/>
            <person name="Montooth K."/>
            <person name="Mount S.M."/>
            <person name="Mu X."/>
            <person name="Myers E."/>
            <person name="Negre B."/>
            <person name="Newfeld S."/>
            <person name="Nielsen R."/>
            <person name="Noor M.A."/>
            <person name="O'Grady P."/>
            <person name="Pachter L."/>
            <person name="Papaceit M."/>
            <person name="Parisi M.J."/>
            <person name="Parisi M."/>
            <person name="Parts L."/>
            <person name="Pedersen J.S."/>
            <person name="Pesole G."/>
            <person name="Phillippy A.M."/>
            <person name="Ponting C.P."/>
            <person name="Pop M."/>
            <person name="Porcelli D."/>
            <person name="Powell J.R."/>
            <person name="Prohaska S."/>
            <person name="Pruitt K."/>
            <person name="Puig M."/>
            <person name="Quesneville H."/>
            <person name="Ram K.R."/>
            <person name="Rand D."/>
            <person name="Rasmussen M.D."/>
            <person name="Reed L.K."/>
            <person name="Reenan R."/>
            <person name="Reily A."/>
            <person name="Remington K.A."/>
            <person name="Rieger T.T."/>
            <person name="Ritchie M.G."/>
            <person name="Robin C."/>
            <person name="Rogers Y.H."/>
            <person name="Rohde C."/>
            <person name="Rozas J."/>
            <person name="Rubenfield M.J."/>
            <person name="Ruiz A."/>
            <person name="Russo S."/>
            <person name="Salzberg S.L."/>
            <person name="Sanchez-Gracia A."/>
            <person name="Saranga D.J."/>
            <person name="Sato H."/>
            <person name="Schaeffer S.W."/>
            <person name="Schatz M.C."/>
            <person name="Schlenke T."/>
            <person name="Schwartz R."/>
            <person name="Segarra C."/>
            <person name="Singh R.S."/>
            <person name="Sirot L."/>
            <person name="Sirota M."/>
            <person name="Sisneros N.B."/>
            <person name="Smith C.D."/>
            <person name="Smith T.F."/>
            <person name="Spieth J."/>
            <person name="Stage D.E."/>
            <person name="Stark A."/>
            <person name="Stephan W."/>
            <person name="Strausberg R.L."/>
            <person name="Strempel S."/>
            <person name="Sturgill D."/>
            <person name="Sutton G."/>
            <person name="Sutton G.G."/>
            <person name="Tao W."/>
            <person name="Teichmann S."/>
            <person name="Tobari Y.N."/>
            <person name="Tomimura Y."/>
            <person name="Tsolas J.M."/>
            <person name="Valente V.L."/>
            <person name="Venter E."/>
            <person name="Venter J.C."/>
            <person name="Vicario S."/>
            <person name="Vieira F.G."/>
            <person name="Vilella A.J."/>
            <person name="Villasante A."/>
            <person name="Walenz B."/>
            <person name="Wang J."/>
            <person name="Wasserman M."/>
            <person name="Watts T."/>
            <person name="Wilson D."/>
            <person name="Wilson R.K."/>
            <person name="Wing R.A."/>
            <person name="Wolfner M.F."/>
            <person name="Wong A."/>
            <person name="Wong G.K."/>
            <person name="Wu C.I."/>
            <person name="Wu G."/>
            <person name="Yamamoto D."/>
            <person name="Yang H.P."/>
            <person name="Yang S.P."/>
            <person name="Yorke J.A."/>
            <person name="Yoshida K."/>
            <person name="Zdobnov E."/>
            <person name="Zhang P."/>
            <person name="Zhang Y."/>
            <person name="Zimin A.V."/>
            <person name="Baldwin J."/>
            <person name="Abdouelleil A."/>
            <person name="Abdulkadir J."/>
            <person name="Abebe A."/>
            <person name="Abera B."/>
            <person name="Abreu J."/>
            <person name="Acer S.C."/>
            <person name="Aftuck L."/>
            <person name="Alexander A."/>
            <person name="An P."/>
            <person name="Anderson E."/>
            <person name="Anderson S."/>
            <person name="Arachi H."/>
            <person name="Azer M."/>
            <person name="Bachantsang P."/>
            <person name="Barry A."/>
            <person name="Bayul T."/>
            <person name="Berlin A."/>
            <person name="Bessette D."/>
            <person name="Bloom T."/>
            <person name="Blye J."/>
            <person name="Boguslavskiy L."/>
            <person name="Bonnet C."/>
            <person name="Boukhgalter B."/>
            <person name="Bourzgui I."/>
            <person name="Brown A."/>
            <person name="Cahill P."/>
            <person name="Channer S."/>
            <person name="Cheshatsang Y."/>
            <person name="Chuda L."/>
            <person name="Citroen M."/>
            <person name="Collymore A."/>
            <person name="Cooke P."/>
            <person name="Costello M."/>
            <person name="D'Aco K."/>
            <person name="Daza R."/>
            <person name="De Haan G."/>
            <person name="DeGray S."/>
            <person name="DeMaso C."/>
            <person name="Dhargay N."/>
            <person name="Dooley K."/>
            <person name="Dooley E."/>
            <person name="Doricent M."/>
            <person name="Dorje P."/>
            <person name="Dorjee K."/>
            <person name="Dupes A."/>
            <person name="Elong R."/>
            <person name="Falk J."/>
            <person name="Farina A."/>
            <person name="Faro S."/>
            <person name="Ferguson D."/>
            <person name="Fisher S."/>
            <person name="Foley C.D."/>
            <person name="Franke A."/>
            <person name="Friedrich D."/>
            <person name="Gadbois L."/>
            <person name="Gearin G."/>
            <person name="Gearin C.R."/>
            <person name="Giannoukos G."/>
            <person name="Goode T."/>
            <person name="Graham J."/>
            <person name="Grandbois E."/>
            <person name="Grewal S."/>
            <person name="Gyaltsen K."/>
            <person name="Hafez N."/>
            <person name="Hagos B."/>
            <person name="Hall J."/>
            <person name="Henson C."/>
            <person name="Hollinger A."/>
            <person name="Honan T."/>
            <person name="Huard M.D."/>
            <person name="Hughes L."/>
            <person name="Hurhula B."/>
            <person name="Husby M.E."/>
            <person name="Kamat A."/>
            <person name="Kanga B."/>
            <person name="Kashin S."/>
            <person name="Khazanovich D."/>
            <person name="Kisner P."/>
            <person name="Lance K."/>
            <person name="Lara M."/>
            <person name="Lee W."/>
            <person name="Lennon N."/>
            <person name="Letendre F."/>
            <person name="LeVine R."/>
            <person name="Lipovsky A."/>
            <person name="Liu X."/>
            <person name="Liu J."/>
            <person name="Liu S."/>
            <person name="Lokyitsang T."/>
            <person name="Lokyitsang Y."/>
            <person name="Lubonja R."/>
            <person name="Lui A."/>
            <person name="MacDonald P."/>
            <person name="Magnisalis V."/>
            <person name="Maru K."/>
            <person name="Matthews C."/>
            <person name="McCusker W."/>
            <person name="McDonough S."/>
            <person name="Mehta T."/>
            <person name="Meldrim J."/>
            <person name="Meneus L."/>
            <person name="Mihai O."/>
            <person name="Mihalev A."/>
            <person name="Mihova T."/>
            <person name="Mittelman R."/>
            <person name="Mlenga V."/>
            <person name="Montmayeur A."/>
            <person name="Mulrain L."/>
            <person name="Navidi A."/>
            <person name="Naylor J."/>
            <person name="Negash T."/>
            <person name="Nguyen T."/>
            <person name="Nguyen N."/>
            <person name="Nicol R."/>
            <person name="Norbu C."/>
            <person name="Norbu N."/>
            <person name="Novod N."/>
            <person name="O'Neill B."/>
            <person name="Osman S."/>
            <person name="Markiewicz E."/>
            <person name="Oyono O.L."/>
            <person name="Patti C."/>
            <person name="Phunkhang P."/>
            <person name="Pierre F."/>
            <person name="Priest M."/>
            <person name="Raghuraman S."/>
            <person name="Rege F."/>
            <person name="Reyes R."/>
            <person name="Rise C."/>
            <person name="Rogov P."/>
            <person name="Ross K."/>
            <person name="Ryan E."/>
            <person name="Settipalli S."/>
            <person name="Shea T."/>
            <person name="Sherpa N."/>
            <person name="Shi L."/>
            <person name="Shih D."/>
            <person name="Sparrow T."/>
            <person name="Spaulding J."/>
            <person name="Stalker J."/>
            <person name="Stange-Thomann N."/>
            <person name="Stavropoulos S."/>
            <person name="Stone C."/>
            <person name="Strader C."/>
            <person name="Tesfaye S."/>
            <person name="Thomson T."/>
            <person name="Thoulutsang Y."/>
            <person name="Thoulutsang D."/>
            <person name="Topham K."/>
            <person name="Topping I."/>
            <person name="Tsamla T."/>
            <person name="Vassiliev H."/>
            <person name="Vo A."/>
            <person name="Wangchuk T."/>
            <person name="Wangdi T."/>
            <person name="Weiand M."/>
            <person name="Wilkinson J."/>
            <person name="Wilson A."/>
            <person name="Yadav S."/>
            <person name="Young G."/>
            <person name="Yu Q."/>
            <person name="Zembek L."/>
            <person name="Zhong D."/>
            <person name="Zimmer A."/>
            <person name="Zwirko Z."/>
            <person name="Jaffe D.B."/>
            <person name="Alvarez P."/>
            <person name="Brockman W."/>
            <person name="Butler J."/>
            <person name="Chin C."/>
            <person name="Gnerre S."/>
            <person name="Grabherr M."/>
            <person name="Kleber M."/>
            <person name="Mauceli E."/>
            <person name="MacCallum I."/>
        </authorList>
    </citation>
    <scope>NUCLEOTIDE SEQUENCE [LARGE SCALE GENOMIC DNA]</scope>
    <source>
        <strain evidence="9">Tucson 14030-0811.24</strain>
    </source>
</reference>
<organism evidence="9">
    <name type="scientific">Drosophila willistoni</name>
    <name type="common">Fruit fly</name>
    <dbReference type="NCBI Taxonomy" id="7260"/>
    <lineage>
        <taxon>Eukaryota</taxon>
        <taxon>Metazoa</taxon>
        <taxon>Ecdysozoa</taxon>
        <taxon>Arthropoda</taxon>
        <taxon>Hexapoda</taxon>
        <taxon>Insecta</taxon>
        <taxon>Pterygota</taxon>
        <taxon>Neoptera</taxon>
        <taxon>Endopterygota</taxon>
        <taxon>Diptera</taxon>
        <taxon>Brachycera</taxon>
        <taxon>Muscomorpha</taxon>
        <taxon>Ephydroidea</taxon>
        <taxon>Drosophilidae</taxon>
        <taxon>Drosophila</taxon>
        <taxon>Sophophora</taxon>
    </lineage>
</organism>
<keyword evidence="3" id="KW-0963">Cytoplasm</keyword>
<keyword evidence="4" id="KW-0206">Cytoskeleton</keyword>
<evidence type="ECO:0000313" key="9">
    <source>
        <dbReference type="Proteomes" id="UP000007798"/>
    </source>
</evidence>
<dbReference type="InterPro" id="IPR027012">
    <property type="entry name" value="Enkurin_dom"/>
</dbReference>
<dbReference type="Proteomes" id="UP000007798">
    <property type="component" value="Unassembled WGS sequence"/>
</dbReference>
<dbReference type="PhylomeDB" id="B4MR66"/>
<evidence type="ECO:0000256" key="2">
    <source>
        <dbReference type="ARBA" id="ARBA00004245"/>
    </source>
</evidence>
<keyword evidence="9" id="KW-1185">Reference proteome</keyword>
<dbReference type="PANTHER" id="PTHR21490">
    <property type="entry name" value="ENKURIN-RELATED"/>
    <property type="match status" value="1"/>
</dbReference>
<protein>
    <submittedName>
        <fullName evidence="8">GK21321</fullName>
    </submittedName>
</protein>
<keyword evidence="5" id="KW-0966">Cell projection</keyword>
<feature type="region of interest" description="Disordered" evidence="6">
    <location>
        <begin position="51"/>
        <end position="97"/>
    </location>
</feature>
<dbReference type="EMBL" id="CH963849">
    <property type="protein sequence ID" value="EDW74605.1"/>
    <property type="molecule type" value="Genomic_DNA"/>
</dbReference>
<dbReference type="AlphaFoldDB" id="B4MR66"/>
<proteinExistence type="predicted"/>
<feature type="compositionally biased region" description="Low complexity" evidence="6">
    <location>
        <begin position="182"/>
        <end position="191"/>
    </location>
</feature>
<accession>B4MR66</accession>
<comment type="subcellular location">
    <subcellularLocation>
        <location evidence="1">Cell projection</location>
        <location evidence="1">Cilium</location>
    </subcellularLocation>
    <subcellularLocation>
        <location evidence="2">Cytoplasm</location>
        <location evidence="2">Cytoskeleton</location>
    </subcellularLocation>
</comment>
<sequence length="357" mass="40928">MSNPIPTLRGMFSVPRATQGRNFLKENKINLRSLEKATTQKLAAKEPVRPKWMQPLRRTASEVRETKGEKERQTTTNTRQQQQQQQLRLARSHSNFRSQQHLDVVVPKASEPEEILEAATPPEGRCQSCGSQRSSTSIGIQTEDITDEIYLTKALKKCSIDGRSLISDDNNYRYHDDDDDQLPLSPRSSSSNKHLNLYPMDELETINHLDVDDAQPLSARSRATITSSVSNITTITNKSRRREHKLGARDDVRLPRYLEKEKRDKAEAKLRADARDPDCPRGHIVLSEQDRLTNLNNAQKRFDSLVNELNHMPMTTQTLRVRTRKAEIDKELATVEEEIRTYSKPKVYIPSQQAHQL</sequence>
<name>B4MR66_DROWI</name>
<evidence type="ECO:0000259" key="7">
    <source>
        <dbReference type="PROSITE" id="PS51665"/>
    </source>
</evidence>
<dbReference type="STRING" id="7260.B4MR66"/>
<dbReference type="PANTHER" id="PTHR21490:SF2">
    <property type="entry name" value="ENKURIN DOMAIN-CONTAINING PROTEIN 1"/>
    <property type="match status" value="1"/>
</dbReference>
<evidence type="ECO:0000256" key="4">
    <source>
        <dbReference type="ARBA" id="ARBA00023212"/>
    </source>
</evidence>
<feature type="domain" description="Enkurin" evidence="7">
    <location>
        <begin position="258"/>
        <end position="350"/>
    </location>
</feature>
<evidence type="ECO:0000256" key="1">
    <source>
        <dbReference type="ARBA" id="ARBA00004138"/>
    </source>
</evidence>
<feature type="compositionally biased region" description="Basic and acidic residues" evidence="6">
    <location>
        <begin position="59"/>
        <end position="73"/>
    </location>
</feature>
<evidence type="ECO:0000256" key="5">
    <source>
        <dbReference type="ARBA" id="ARBA00023273"/>
    </source>
</evidence>
<dbReference type="OrthoDB" id="10264920at2759"/>
<dbReference type="OMA" id="QSRFHMS"/>
<dbReference type="KEGG" id="dwi:6640369"/>
<dbReference type="InParanoid" id="B4MR66"/>